<organism evidence="1 2">
    <name type="scientific">Portunus trituberculatus</name>
    <name type="common">Swimming crab</name>
    <name type="synonym">Neptunus trituberculatus</name>
    <dbReference type="NCBI Taxonomy" id="210409"/>
    <lineage>
        <taxon>Eukaryota</taxon>
        <taxon>Metazoa</taxon>
        <taxon>Ecdysozoa</taxon>
        <taxon>Arthropoda</taxon>
        <taxon>Crustacea</taxon>
        <taxon>Multicrustacea</taxon>
        <taxon>Malacostraca</taxon>
        <taxon>Eumalacostraca</taxon>
        <taxon>Eucarida</taxon>
        <taxon>Decapoda</taxon>
        <taxon>Pleocyemata</taxon>
        <taxon>Brachyura</taxon>
        <taxon>Eubrachyura</taxon>
        <taxon>Portunoidea</taxon>
        <taxon>Portunidae</taxon>
        <taxon>Portuninae</taxon>
        <taxon>Portunus</taxon>
    </lineage>
</organism>
<name>A0A5B7D3T1_PORTR</name>
<dbReference type="EMBL" id="VSRR010000353">
    <property type="protein sequence ID" value="MPC14453.1"/>
    <property type="molecule type" value="Genomic_DNA"/>
</dbReference>
<proteinExistence type="predicted"/>
<dbReference type="PROSITE" id="PS51257">
    <property type="entry name" value="PROKAR_LIPOPROTEIN"/>
    <property type="match status" value="1"/>
</dbReference>
<keyword evidence="2" id="KW-1185">Reference proteome</keyword>
<evidence type="ECO:0000313" key="1">
    <source>
        <dbReference type="EMBL" id="MPC14453.1"/>
    </source>
</evidence>
<gene>
    <name evidence="1" type="ORF">E2C01_007220</name>
</gene>
<reference evidence="1 2" key="1">
    <citation type="submission" date="2019-05" db="EMBL/GenBank/DDBJ databases">
        <title>Another draft genome of Portunus trituberculatus and its Hox gene families provides insights of decapod evolution.</title>
        <authorList>
            <person name="Jeong J.-H."/>
            <person name="Song I."/>
            <person name="Kim S."/>
            <person name="Choi T."/>
            <person name="Kim D."/>
            <person name="Ryu S."/>
            <person name="Kim W."/>
        </authorList>
    </citation>
    <scope>NUCLEOTIDE SEQUENCE [LARGE SCALE GENOMIC DNA]</scope>
    <source>
        <tissue evidence="1">Muscle</tissue>
    </source>
</reference>
<evidence type="ECO:0000313" key="2">
    <source>
        <dbReference type="Proteomes" id="UP000324222"/>
    </source>
</evidence>
<protein>
    <submittedName>
        <fullName evidence="1">Uncharacterized protein</fullName>
    </submittedName>
</protein>
<sequence length="62" mass="6617">MRSSVFSEYRLQVCAWFGSSCVLFFDRGLGSPEQSGSMFVACGFSPSVSHVGSGGKSWAVTD</sequence>
<dbReference type="AlphaFoldDB" id="A0A5B7D3T1"/>
<accession>A0A5B7D3T1</accession>
<comment type="caution">
    <text evidence="1">The sequence shown here is derived from an EMBL/GenBank/DDBJ whole genome shotgun (WGS) entry which is preliminary data.</text>
</comment>
<dbReference type="Proteomes" id="UP000324222">
    <property type="component" value="Unassembled WGS sequence"/>
</dbReference>